<dbReference type="PANTHER" id="PTHR47843:SF2">
    <property type="entry name" value="BTB DOMAIN-CONTAINING PROTEIN"/>
    <property type="match status" value="1"/>
</dbReference>
<dbReference type="CDD" id="cd18186">
    <property type="entry name" value="BTB_POZ_ZBTB_KLHL-like"/>
    <property type="match status" value="1"/>
</dbReference>
<dbReference type="InterPro" id="IPR000210">
    <property type="entry name" value="BTB/POZ_dom"/>
</dbReference>
<protein>
    <recommendedName>
        <fullName evidence="1">BTB domain-containing protein</fullName>
    </recommendedName>
</protein>
<dbReference type="AlphaFoldDB" id="A0A6A6H9R1"/>
<feature type="non-terminal residue" evidence="2">
    <location>
        <position position="1"/>
    </location>
</feature>
<dbReference type="InterPro" id="IPR011333">
    <property type="entry name" value="SKP1/BTB/POZ_sf"/>
</dbReference>
<organism evidence="2 3">
    <name type="scientific">Viridothelium virens</name>
    <name type="common">Speckled blister lichen</name>
    <name type="synonym">Trypethelium virens</name>
    <dbReference type="NCBI Taxonomy" id="1048519"/>
    <lineage>
        <taxon>Eukaryota</taxon>
        <taxon>Fungi</taxon>
        <taxon>Dikarya</taxon>
        <taxon>Ascomycota</taxon>
        <taxon>Pezizomycotina</taxon>
        <taxon>Dothideomycetes</taxon>
        <taxon>Dothideomycetes incertae sedis</taxon>
        <taxon>Trypetheliales</taxon>
        <taxon>Trypetheliaceae</taxon>
        <taxon>Viridothelium</taxon>
    </lineage>
</organism>
<accession>A0A6A6H9R1</accession>
<dbReference type="Gene3D" id="3.30.710.10">
    <property type="entry name" value="Potassium Channel Kv1.1, Chain A"/>
    <property type="match status" value="1"/>
</dbReference>
<evidence type="ECO:0000313" key="3">
    <source>
        <dbReference type="Proteomes" id="UP000800092"/>
    </source>
</evidence>
<proteinExistence type="predicted"/>
<dbReference type="SUPFAM" id="SSF54695">
    <property type="entry name" value="POZ domain"/>
    <property type="match status" value="1"/>
</dbReference>
<dbReference type="Pfam" id="PF00651">
    <property type="entry name" value="BTB"/>
    <property type="match status" value="1"/>
</dbReference>
<dbReference type="Proteomes" id="UP000800092">
    <property type="component" value="Unassembled WGS sequence"/>
</dbReference>
<dbReference type="PANTHER" id="PTHR47843">
    <property type="entry name" value="BTB DOMAIN-CONTAINING PROTEIN-RELATED"/>
    <property type="match status" value="1"/>
</dbReference>
<dbReference type="OrthoDB" id="194443at2759"/>
<evidence type="ECO:0000313" key="2">
    <source>
        <dbReference type="EMBL" id="KAF2234762.1"/>
    </source>
</evidence>
<dbReference type="SMART" id="SM00225">
    <property type="entry name" value="BTB"/>
    <property type="match status" value="1"/>
</dbReference>
<name>A0A6A6H9R1_VIRVR</name>
<sequence length="268" mass="30172">LRTQLKTYKSFATIIVGSSRTEFFLHKDLLTSCSPFFAAALSGPFVESHTQTVTLPEEPLSSFEYFAQWLYTRSLAHDTTNARGQPTYFVLLDLYALADRLCVEALRNDVCDRIGHLAETTNSVPTPSDTWILCERIRDGAPVRRLVADLFAFKKTDNLLETHEDEWHPLFLKALVVLLKRPQRQAVARHALAEWRVVKGEHAGGAAACDVCRLVCRANGGHWRCEECARVLCQACVARGLGGCGWDWPREGACKPWLRDACQYHEHG</sequence>
<feature type="domain" description="BTB" evidence="1">
    <location>
        <begin position="10"/>
        <end position="79"/>
    </location>
</feature>
<evidence type="ECO:0000259" key="1">
    <source>
        <dbReference type="PROSITE" id="PS50097"/>
    </source>
</evidence>
<gene>
    <name evidence="2" type="ORF">EV356DRAFT_426491</name>
</gene>
<reference evidence="2" key="1">
    <citation type="journal article" date="2020" name="Stud. Mycol.">
        <title>101 Dothideomycetes genomes: a test case for predicting lifestyles and emergence of pathogens.</title>
        <authorList>
            <person name="Haridas S."/>
            <person name="Albert R."/>
            <person name="Binder M."/>
            <person name="Bloem J."/>
            <person name="Labutti K."/>
            <person name="Salamov A."/>
            <person name="Andreopoulos B."/>
            <person name="Baker S."/>
            <person name="Barry K."/>
            <person name="Bills G."/>
            <person name="Bluhm B."/>
            <person name="Cannon C."/>
            <person name="Castanera R."/>
            <person name="Culley D."/>
            <person name="Daum C."/>
            <person name="Ezra D."/>
            <person name="Gonzalez J."/>
            <person name="Henrissat B."/>
            <person name="Kuo A."/>
            <person name="Liang C."/>
            <person name="Lipzen A."/>
            <person name="Lutzoni F."/>
            <person name="Magnuson J."/>
            <person name="Mondo S."/>
            <person name="Nolan M."/>
            <person name="Ohm R."/>
            <person name="Pangilinan J."/>
            <person name="Park H.-J."/>
            <person name="Ramirez L."/>
            <person name="Alfaro M."/>
            <person name="Sun H."/>
            <person name="Tritt A."/>
            <person name="Yoshinaga Y."/>
            <person name="Zwiers L.-H."/>
            <person name="Turgeon B."/>
            <person name="Goodwin S."/>
            <person name="Spatafora J."/>
            <person name="Crous P."/>
            <person name="Grigoriev I."/>
        </authorList>
    </citation>
    <scope>NUCLEOTIDE SEQUENCE</scope>
    <source>
        <strain evidence="2">Tuck. ex Michener</strain>
    </source>
</reference>
<dbReference type="PROSITE" id="PS50097">
    <property type="entry name" value="BTB"/>
    <property type="match status" value="1"/>
</dbReference>
<keyword evidence="3" id="KW-1185">Reference proteome</keyword>
<feature type="non-terminal residue" evidence="2">
    <location>
        <position position="268"/>
    </location>
</feature>
<dbReference type="EMBL" id="ML991796">
    <property type="protein sequence ID" value="KAF2234762.1"/>
    <property type="molecule type" value="Genomic_DNA"/>
</dbReference>